<feature type="domain" description="RING-type" evidence="9">
    <location>
        <begin position="294"/>
        <end position="334"/>
    </location>
</feature>
<dbReference type="InterPro" id="IPR013083">
    <property type="entry name" value="Znf_RING/FYVE/PHD"/>
</dbReference>
<reference evidence="12 13" key="2">
    <citation type="journal article" date="2012" name="Open Biol.">
        <title>Characteristics of nucleosomes and linker DNA regions on the genome of the basidiomycete Mixia osmundae revealed by mono- and dinucleosome mapping.</title>
        <authorList>
            <person name="Nishida H."/>
            <person name="Kondo S."/>
            <person name="Matsumoto T."/>
            <person name="Suzuki Y."/>
            <person name="Yoshikawa H."/>
            <person name="Taylor T.D."/>
            <person name="Sugiyama J."/>
        </authorList>
    </citation>
    <scope>NUCLEOTIDE SEQUENCE [LARGE SCALE GENOMIC DNA]</scope>
    <source>
        <strain evidence="13">CBS 9802 / IAM 14324 / JCM 22182 / KY 12970</strain>
    </source>
</reference>
<dbReference type="OMA" id="NVPDHEP"/>
<comment type="caution">
    <text evidence="12">The sequence shown here is derived from an EMBL/GenBank/DDBJ whole genome shotgun (WGS) entry which is preliminary data.</text>
</comment>
<dbReference type="InterPro" id="IPR036875">
    <property type="entry name" value="Znf_CCHC_sf"/>
</dbReference>
<keyword evidence="6" id="KW-0539">Nucleus</keyword>
<dbReference type="PROSITE" id="PS50158">
    <property type="entry name" value="ZF_CCHC"/>
    <property type="match status" value="1"/>
</dbReference>
<evidence type="ECO:0000256" key="1">
    <source>
        <dbReference type="ARBA" id="ARBA00004123"/>
    </source>
</evidence>
<feature type="compositionally biased region" description="Basic and acidic residues" evidence="8">
    <location>
        <begin position="359"/>
        <end position="376"/>
    </location>
</feature>
<dbReference type="GO" id="GO:0005634">
    <property type="term" value="C:nucleus"/>
    <property type="evidence" value="ECO:0007669"/>
    <property type="project" value="UniProtKB-SubCell"/>
</dbReference>
<reference evidence="12 13" key="1">
    <citation type="journal article" date="2011" name="J. Gen. Appl. Microbiol.">
        <title>Draft genome sequencing of the enigmatic basidiomycete Mixia osmundae.</title>
        <authorList>
            <person name="Nishida H."/>
            <person name="Nagatsuka Y."/>
            <person name="Sugiyama J."/>
        </authorList>
    </citation>
    <scope>NUCLEOTIDE SEQUENCE [LARGE SCALE GENOMIC DNA]</scope>
    <source>
        <strain evidence="13">CBS 9802 / IAM 14324 / JCM 22182 / KY 12970</strain>
    </source>
</reference>
<keyword evidence="5" id="KW-0862">Zinc</keyword>
<dbReference type="HOGENOM" id="CLU_019105_2_0_1"/>
<dbReference type="InterPro" id="IPR033489">
    <property type="entry name" value="RBBP6"/>
</dbReference>
<keyword evidence="4 7" id="KW-0863">Zinc-finger</keyword>
<name>G7E4R9_MIXOS</name>
<dbReference type="InParanoid" id="G7E4R9"/>
<dbReference type="Pfam" id="PF13923">
    <property type="entry name" value="zf-C3HC4_2"/>
    <property type="match status" value="1"/>
</dbReference>
<dbReference type="PROSITE" id="PS50089">
    <property type="entry name" value="ZF_RING_2"/>
    <property type="match status" value="1"/>
</dbReference>
<feature type="region of interest" description="Disordered" evidence="8">
    <location>
        <begin position="480"/>
        <end position="513"/>
    </location>
</feature>
<sequence>MTSSIYYKFRSQKDASTITFDGTGISVFDIKKDIIAANKMGGKASDFDFAIFNPETDEEYRHDSTIVPRATTVLARRTPASRRGQGNAQKYIVDESTLHAAATTVSAPSLPFQAKGPMSMRFDNAAATVPAGDDEESRLAAMFAQSGQQWEQQSSQLSNMRGPRPFAPIGSKPGAAPPRPGFVHGIQRGPPPGDYTCHRCGQRGHWIQDCATNSDPNFENKPKLRRTTGIPRSFLQTVEAPTEGAAAGVMVTADGGFVIARPDAASWAQRKTGRKNLTPADVQNLEPTDPDLSCPICAKLLKDAVIVPCCSTSFCETCIRPYLEKNSMICPECESKVKGLDALKPDEDRRTRVKEYIAEMVEQSRDDNAPGAKTEDGKEEEGEVKAEDQLAEEAKPEDCTSEDQKPKVESPSNEAEAGIAPAEAAAPAVNGLSGMMDPMWIQTQMMQCLMMMNNPALPPPMRMQAGFQLQQFQAMAVAAGFAQPLPQQDQTRGQKRGAQDDRNGPTSRPRYLD</sequence>
<dbReference type="AlphaFoldDB" id="G7E4R9"/>
<dbReference type="InterPro" id="IPR001841">
    <property type="entry name" value="Znf_RING"/>
</dbReference>
<accession>G7E4R9</accession>
<evidence type="ECO:0000259" key="9">
    <source>
        <dbReference type="PROSITE" id="PS50089"/>
    </source>
</evidence>
<evidence type="ECO:0000256" key="7">
    <source>
        <dbReference type="PROSITE-ProRule" id="PRU00047"/>
    </source>
</evidence>
<dbReference type="PANTHER" id="PTHR15439">
    <property type="entry name" value="RETINOBLASTOMA-BINDING PROTEIN 6"/>
    <property type="match status" value="1"/>
</dbReference>
<dbReference type="STRING" id="764103.G7E4R9"/>
<dbReference type="Gene3D" id="3.30.40.10">
    <property type="entry name" value="Zinc/RING finger domain, C3HC4 (zinc finger)"/>
    <property type="match status" value="1"/>
</dbReference>
<dbReference type="eggNOG" id="KOG0314">
    <property type="taxonomic scope" value="Eukaryota"/>
</dbReference>
<evidence type="ECO:0000256" key="3">
    <source>
        <dbReference type="ARBA" id="ARBA00022723"/>
    </source>
</evidence>
<dbReference type="GO" id="GO:0016567">
    <property type="term" value="P:protein ubiquitination"/>
    <property type="evidence" value="ECO:0007669"/>
    <property type="project" value="InterPro"/>
</dbReference>
<feature type="domain" description="DWNN" evidence="11">
    <location>
        <begin position="5"/>
        <end position="79"/>
    </location>
</feature>
<dbReference type="GO" id="GO:0006511">
    <property type="term" value="P:ubiquitin-dependent protein catabolic process"/>
    <property type="evidence" value="ECO:0007669"/>
    <property type="project" value="TreeGrafter"/>
</dbReference>
<dbReference type="CDD" id="cd16620">
    <property type="entry name" value="vRING-HC-C4C4_RBBP6"/>
    <property type="match status" value="1"/>
</dbReference>
<evidence type="ECO:0000256" key="5">
    <source>
        <dbReference type="ARBA" id="ARBA00022833"/>
    </source>
</evidence>
<dbReference type="InterPro" id="IPR025829">
    <property type="entry name" value="Zn_knuckle_CX2CX3GHX4C"/>
</dbReference>
<dbReference type="EMBL" id="BABT02000144">
    <property type="protein sequence ID" value="GAA97829.1"/>
    <property type="molecule type" value="Genomic_DNA"/>
</dbReference>
<evidence type="ECO:0008006" key="14">
    <source>
        <dbReference type="Google" id="ProtNLM"/>
    </source>
</evidence>
<evidence type="ECO:0000256" key="8">
    <source>
        <dbReference type="SAM" id="MobiDB-lite"/>
    </source>
</evidence>
<evidence type="ECO:0000259" key="10">
    <source>
        <dbReference type="PROSITE" id="PS50158"/>
    </source>
</evidence>
<dbReference type="GO" id="GO:0006397">
    <property type="term" value="P:mRNA processing"/>
    <property type="evidence" value="ECO:0007669"/>
    <property type="project" value="UniProtKB-KW"/>
</dbReference>
<dbReference type="SMART" id="SM00343">
    <property type="entry name" value="ZnF_C2HC"/>
    <property type="match status" value="1"/>
</dbReference>
<dbReference type="PROSITE" id="PS51282">
    <property type="entry name" value="DWNN"/>
    <property type="match status" value="1"/>
</dbReference>
<evidence type="ECO:0000259" key="11">
    <source>
        <dbReference type="PROSITE" id="PS51282"/>
    </source>
</evidence>
<dbReference type="FunCoup" id="G7E4R9">
    <property type="interactions" value="201"/>
</dbReference>
<keyword evidence="2" id="KW-0507">mRNA processing</keyword>
<evidence type="ECO:0000313" key="13">
    <source>
        <dbReference type="Proteomes" id="UP000009131"/>
    </source>
</evidence>
<dbReference type="PANTHER" id="PTHR15439:SF0">
    <property type="entry name" value="CELL DIVISION CYCLE AND APOPTOSIS REGULATOR PROTEIN 1-RELATED"/>
    <property type="match status" value="1"/>
</dbReference>
<dbReference type="GO" id="GO:0008270">
    <property type="term" value="F:zinc ion binding"/>
    <property type="evidence" value="ECO:0007669"/>
    <property type="project" value="UniProtKB-KW"/>
</dbReference>
<keyword evidence="13" id="KW-1185">Reference proteome</keyword>
<dbReference type="SUPFAM" id="SSF57756">
    <property type="entry name" value="Retrovirus zinc finger-like domains"/>
    <property type="match status" value="1"/>
</dbReference>
<dbReference type="InterPro" id="IPR001878">
    <property type="entry name" value="Znf_CCHC"/>
</dbReference>
<evidence type="ECO:0000256" key="6">
    <source>
        <dbReference type="ARBA" id="ARBA00023242"/>
    </source>
</evidence>
<dbReference type="SMART" id="SM01180">
    <property type="entry name" value="DWNN"/>
    <property type="match status" value="1"/>
</dbReference>
<dbReference type="Gene3D" id="4.10.60.10">
    <property type="entry name" value="Zinc finger, CCHC-type"/>
    <property type="match status" value="1"/>
</dbReference>
<dbReference type="Gene3D" id="3.10.20.90">
    <property type="entry name" value="Phosphatidylinositol 3-kinase Catalytic Subunit, Chain A, domain 1"/>
    <property type="match status" value="1"/>
</dbReference>
<dbReference type="GO" id="GO:0061630">
    <property type="term" value="F:ubiquitin protein ligase activity"/>
    <property type="evidence" value="ECO:0007669"/>
    <property type="project" value="InterPro"/>
</dbReference>
<evidence type="ECO:0000313" key="12">
    <source>
        <dbReference type="EMBL" id="GAA97829.1"/>
    </source>
</evidence>
<dbReference type="SUPFAM" id="SSF57850">
    <property type="entry name" value="RING/U-box"/>
    <property type="match status" value="1"/>
</dbReference>
<comment type="subcellular location">
    <subcellularLocation>
        <location evidence="1">Nucleus</location>
    </subcellularLocation>
</comment>
<evidence type="ECO:0000256" key="2">
    <source>
        <dbReference type="ARBA" id="ARBA00022664"/>
    </source>
</evidence>
<proteinExistence type="predicted"/>
<dbReference type="Pfam" id="PF13696">
    <property type="entry name" value="zf-CCHC_2"/>
    <property type="match status" value="1"/>
</dbReference>
<dbReference type="InterPro" id="IPR014891">
    <property type="entry name" value="DWNN_domain"/>
</dbReference>
<dbReference type="OrthoDB" id="106784at2759"/>
<dbReference type="Proteomes" id="UP000009131">
    <property type="component" value="Unassembled WGS sequence"/>
</dbReference>
<feature type="compositionally biased region" description="Basic and acidic residues" evidence="8">
    <location>
        <begin position="383"/>
        <end position="408"/>
    </location>
</feature>
<feature type="domain" description="CCHC-type" evidence="10">
    <location>
        <begin position="197"/>
        <end position="210"/>
    </location>
</feature>
<protein>
    <recommendedName>
        <fullName evidence="14">RING-type domain-containing protein</fullName>
    </recommendedName>
</protein>
<feature type="region of interest" description="Disordered" evidence="8">
    <location>
        <begin position="359"/>
        <end position="422"/>
    </location>
</feature>
<feature type="region of interest" description="Disordered" evidence="8">
    <location>
        <begin position="167"/>
        <end position="190"/>
    </location>
</feature>
<keyword evidence="3" id="KW-0479">Metal-binding</keyword>
<dbReference type="GO" id="GO:0003676">
    <property type="term" value="F:nucleic acid binding"/>
    <property type="evidence" value="ECO:0007669"/>
    <property type="project" value="InterPro"/>
</dbReference>
<organism evidence="12 13">
    <name type="scientific">Mixia osmundae (strain CBS 9802 / IAM 14324 / JCM 22182 / KY 12970)</name>
    <dbReference type="NCBI Taxonomy" id="764103"/>
    <lineage>
        <taxon>Eukaryota</taxon>
        <taxon>Fungi</taxon>
        <taxon>Dikarya</taxon>
        <taxon>Basidiomycota</taxon>
        <taxon>Pucciniomycotina</taxon>
        <taxon>Mixiomycetes</taxon>
        <taxon>Mixiales</taxon>
        <taxon>Mixiaceae</taxon>
        <taxon>Mixia</taxon>
    </lineage>
</organism>
<gene>
    <name evidence="12" type="primary">Mo04508</name>
    <name evidence="12" type="ORF">E5Q_04508</name>
</gene>
<dbReference type="RefSeq" id="XP_014566223.1">
    <property type="nucleotide sequence ID" value="XM_014710737.1"/>
</dbReference>
<evidence type="ECO:0000256" key="4">
    <source>
        <dbReference type="ARBA" id="ARBA00022771"/>
    </source>
</evidence>
<dbReference type="Pfam" id="PF08783">
    <property type="entry name" value="DWNN"/>
    <property type="match status" value="1"/>
</dbReference>